<dbReference type="AlphaFoldDB" id="A0A0F0KLQ3"/>
<sequence>MEYQKLSRITVAVAVSAAMLLGGSSGAMAATNTSVDEDFSEFAASLGVTPEVEGELQTGFDKLSLTDQESFLSRTESDPKSVVRFESSVRVRELEATPQVQARAAAAVKTYQAKDTVTASILNVNVGSFTTDFKYEANTTKVTRVLTCKGAWAGFGLTGSSSASNYITSGGLGACEVIFNMNVVIKGSPISFAKQHVIKTHSGNPGRYTATLGNF</sequence>
<dbReference type="PATRIC" id="fig|104336.4.peg.1729"/>
<organism evidence="2 3">
    <name type="scientific">Microbacterium foliorum</name>
    <dbReference type="NCBI Taxonomy" id="104336"/>
    <lineage>
        <taxon>Bacteria</taxon>
        <taxon>Bacillati</taxon>
        <taxon>Actinomycetota</taxon>
        <taxon>Actinomycetes</taxon>
        <taxon>Micrococcales</taxon>
        <taxon>Microbacteriaceae</taxon>
        <taxon>Microbacterium</taxon>
    </lineage>
</organism>
<keyword evidence="1" id="KW-0732">Signal</keyword>
<dbReference type="EMBL" id="JYIU01000040">
    <property type="protein sequence ID" value="KJL21788.1"/>
    <property type="molecule type" value="Genomic_DNA"/>
</dbReference>
<protein>
    <submittedName>
        <fullName evidence="2">Uncharacterized protein</fullName>
    </submittedName>
</protein>
<reference evidence="2 3" key="1">
    <citation type="submission" date="2015-02" db="EMBL/GenBank/DDBJ databases">
        <title>Draft genome sequences of ten Microbacterium spp. with emphasis on heavy metal contaminated environments.</title>
        <authorList>
            <person name="Corretto E."/>
        </authorList>
    </citation>
    <scope>NUCLEOTIDE SEQUENCE [LARGE SCALE GENOMIC DNA]</scope>
    <source>
        <strain evidence="2 3">DSM 12966</strain>
    </source>
</reference>
<keyword evidence="3" id="KW-1185">Reference proteome</keyword>
<feature type="signal peptide" evidence="1">
    <location>
        <begin position="1"/>
        <end position="29"/>
    </location>
</feature>
<dbReference type="RefSeq" id="WP_156149291.1">
    <property type="nucleotide sequence ID" value="NZ_CP031425.1"/>
</dbReference>
<dbReference type="Proteomes" id="UP000033572">
    <property type="component" value="Unassembled WGS sequence"/>
</dbReference>
<accession>A0A0F0KLQ3</accession>
<proteinExistence type="predicted"/>
<name>A0A0F0KLQ3_9MICO</name>
<dbReference type="GeneID" id="94442821"/>
<evidence type="ECO:0000313" key="2">
    <source>
        <dbReference type="EMBL" id="KJL21788.1"/>
    </source>
</evidence>
<evidence type="ECO:0000313" key="3">
    <source>
        <dbReference type="Proteomes" id="UP000033572"/>
    </source>
</evidence>
<gene>
    <name evidence="2" type="ORF">RN50_01689</name>
</gene>
<evidence type="ECO:0000256" key="1">
    <source>
        <dbReference type="SAM" id="SignalP"/>
    </source>
</evidence>
<feature type="chain" id="PRO_5002444661" evidence="1">
    <location>
        <begin position="30"/>
        <end position="215"/>
    </location>
</feature>
<comment type="caution">
    <text evidence="2">The sequence shown here is derived from an EMBL/GenBank/DDBJ whole genome shotgun (WGS) entry which is preliminary data.</text>
</comment>